<dbReference type="Gene3D" id="3.90.550.10">
    <property type="entry name" value="Spore Coat Polysaccharide Biosynthesis Protein SpsA, Chain A"/>
    <property type="match status" value="1"/>
</dbReference>
<dbReference type="PANTHER" id="PTHR36529">
    <property type="entry name" value="SLL1095 PROTEIN"/>
    <property type="match status" value="1"/>
</dbReference>
<dbReference type="EMBL" id="RBIL01000002">
    <property type="protein sequence ID" value="RKQ87381.1"/>
    <property type="molecule type" value="Genomic_DNA"/>
</dbReference>
<evidence type="ECO:0000313" key="2">
    <source>
        <dbReference type="Proteomes" id="UP000278962"/>
    </source>
</evidence>
<dbReference type="InterPro" id="IPR018641">
    <property type="entry name" value="Trfase_1_rSAM/seldom-assoc"/>
</dbReference>
<sequence>MIAKEPVPGRVKTRLTPPFTPDQAAALARAALTDTLAAAATARGAARRVIVLDGDPGPWLPPGFEVIAQRGDGLEERLAAAFEDVGDPAFLVGMDTPQVTPALLDRGLRAVAHGGTAFGAALDGGWWCIGLQPGSERVFDGVPMSCDNTGEVQLAHMRAMGMEPAILRPLLDVDTYEDALAVAALAPQSRFAATLADAAIEQEIAA</sequence>
<proteinExistence type="predicted"/>
<evidence type="ECO:0008006" key="3">
    <source>
        <dbReference type="Google" id="ProtNLM"/>
    </source>
</evidence>
<evidence type="ECO:0000313" key="1">
    <source>
        <dbReference type="EMBL" id="RKQ87381.1"/>
    </source>
</evidence>
<organism evidence="1 2">
    <name type="scientific">Solirubrobacter pauli</name>
    <dbReference type="NCBI Taxonomy" id="166793"/>
    <lineage>
        <taxon>Bacteria</taxon>
        <taxon>Bacillati</taxon>
        <taxon>Actinomycetota</taxon>
        <taxon>Thermoleophilia</taxon>
        <taxon>Solirubrobacterales</taxon>
        <taxon>Solirubrobacteraceae</taxon>
        <taxon>Solirubrobacter</taxon>
    </lineage>
</organism>
<dbReference type="Proteomes" id="UP000278962">
    <property type="component" value="Unassembled WGS sequence"/>
</dbReference>
<dbReference type="PANTHER" id="PTHR36529:SF1">
    <property type="entry name" value="GLYCOSYLTRANSFERASE"/>
    <property type="match status" value="1"/>
</dbReference>
<dbReference type="AlphaFoldDB" id="A0A660L073"/>
<protein>
    <recommendedName>
        <fullName evidence="3">Glycosyltransferase A (GT-A) superfamily protein (DUF2064 family)</fullName>
    </recommendedName>
</protein>
<comment type="caution">
    <text evidence="1">The sequence shown here is derived from an EMBL/GenBank/DDBJ whole genome shotgun (WGS) entry which is preliminary data.</text>
</comment>
<dbReference type="Pfam" id="PF09837">
    <property type="entry name" value="DUF2064"/>
    <property type="match status" value="1"/>
</dbReference>
<keyword evidence="2" id="KW-1185">Reference proteome</keyword>
<name>A0A660L073_9ACTN</name>
<dbReference type="SUPFAM" id="SSF53448">
    <property type="entry name" value="Nucleotide-diphospho-sugar transferases"/>
    <property type="match status" value="1"/>
</dbReference>
<dbReference type="OrthoDB" id="9798250at2"/>
<gene>
    <name evidence="1" type="ORF">C8N24_5402</name>
</gene>
<dbReference type="InterPro" id="IPR029044">
    <property type="entry name" value="Nucleotide-diphossugar_trans"/>
</dbReference>
<reference evidence="1 2" key="1">
    <citation type="submission" date="2018-10" db="EMBL/GenBank/DDBJ databases">
        <title>Genomic Encyclopedia of Archaeal and Bacterial Type Strains, Phase II (KMG-II): from individual species to whole genera.</title>
        <authorList>
            <person name="Goeker M."/>
        </authorList>
    </citation>
    <scope>NUCLEOTIDE SEQUENCE [LARGE SCALE GENOMIC DNA]</scope>
    <source>
        <strain evidence="1 2">DSM 14954</strain>
    </source>
</reference>
<accession>A0A660L073</accession>